<comment type="caution">
    <text evidence="3">The sequence shown here is derived from an EMBL/GenBank/DDBJ whole genome shotgun (WGS) entry which is preliminary data.</text>
</comment>
<dbReference type="EMBL" id="BMMZ01000003">
    <property type="protein sequence ID" value="GGL58425.1"/>
    <property type="molecule type" value="Genomic_DNA"/>
</dbReference>
<name>A0A917S516_9ACTN</name>
<accession>A0A917S516</accession>
<dbReference type="Proteomes" id="UP000613840">
    <property type="component" value="Unassembled WGS sequence"/>
</dbReference>
<evidence type="ECO:0000259" key="2">
    <source>
        <dbReference type="Pfam" id="PF08327"/>
    </source>
</evidence>
<organism evidence="3 4">
    <name type="scientific">Microlunatus endophyticus</name>
    <dbReference type="NCBI Taxonomy" id="1716077"/>
    <lineage>
        <taxon>Bacteria</taxon>
        <taxon>Bacillati</taxon>
        <taxon>Actinomycetota</taxon>
        <taxon>Actinomycetes</taxon>
        <taxon>Propionibacteriales</taxon>
        <taxon>Propionibacteriaceae</taxon>
        <taxon>Microlunatus</taxon>
    </lineage>
</organism>
<comment type="similarity">
    <text evidence="1">Belongs to the AHA1 family.</text>
</comment>
<dbReference type="AlphaFoldDB" id="A0A917S516"/>
<evidence type="ECO:0000313" key="3">
    <source>
        <dbReference type="EMBL" id="GGL58425.1"/>
    </source>
</evidence>
<dbReference type="Gene3D" id="3.30.530.20">
    <property type="match status" value="1"/>
</dbReference>
<dbReference type="Pfam" id="PF08327">
    <property type="entry name" value="AHSA1"/>
    <property type="match status" value="1"/>
</dbReference>
<evidence type="ECO:0000256" key="1">
    <source>
        <dbReference type="ARBA" id="ARBA00006817"/>
    </source>
</evidence>
<dbReference type="InterPro" id="IPR023393">
    <property type="entry name" value="START-like_dom_sf"/>
</dbReference>
<reference evidence="3" key="1">
    <citation type="journal article" date="2014" name="Int. J. Syst. Evol. Microbiol.">
        <title>Complete genome sequence of Corynebacterium casei LMG S-19264T (=DSM 44701T), isolated from a smear-ripened cheese.</title>
        <authorList>
            <consortium name="US DOE Joint Genome Institute (JGI-PGF)"/>
            <person name="Walter F."/>
            <person name="Albersmeier A."/>
            <person name="Kalinowski J."/>
            <person name="Ruckert C."/>
        </authorList>
    </citation>
    <scope>NUCLEOTIDE SEQUENCE</scope>
    <source>
        <strain evidence="3">CGMCC 4.7306</strain>
    </source>
</reference>
<proteinExistence type="inferred from homology"/>
<evidence type="ECO:0000313" key="4">
    <source>
        <dbReference type="Proteomes" id="UP000613840"/>
    </source>
</evidence>
<dbReference type="SUPFAM" id="SSF55961">
    <property type="entry name" value="Bet v1-like"/>
    <property type="match status" value="1"/>
</dbReference>
<protein>
    <submittedName>
        <fullName evidence="3">Transcriptional regulator</fullName>
    </submittedName>
</protein>
<keyword evidence="4" id="KW-1185">Reference proteome</keyword>
<gene>
    <name evidence="3" type="ORF">GCM10011575_16070</name>
</gene>
<feature type="domain" description="Activator of Hsp90 ATPase homologue 1/2-like C-terminal" evidence="2">
    <location>
        <begin position="24"/>
        <end position="165"/>
    </location>
</feature>
<sequence length="177" mass="19282">MTGVTRMTDKDRTETVQLYRIYINAPAEKIWAAITDPEWTGKYGYAMLLDYELKSGGAFRARANEGMLAMGCPEVISDGEVIEADPPHKLVQTWRMTMTPELAAEAYTRLTFDIEPVRGGVCKMTVTHDLAGAPLWAAVLRGDQEASGAGGGWSEVLSGLKTLLETGRQLPFQSGPA</sequence>
<reference evidence="3" key="2">
    <citation type="submission" date="2020-09" db="EMBL/GenBank/DDBJ databases">
        <authorList>
            <person name="Sun Q."/>
            <person name="Zhou Y."/>
        </authorList>
    </citation>
    <scope>NUCLEOTIDE SEQUENCE</scope>
    <source>
        <strain evidence="3">CGMCC 4.7306</strain>
    </source>
</reference>
<dbReference type="InterPro" id="IPR013538">
    <property type="entry name" value="ASHA1/2-like_C"/>
</dbReference>
<dbReference type="CDD" id="cd08893">
    <property type="entry name" value="SRPBCC_CalC_Aha1-like_GntR-HTH"/>
    <property type="match status" value="1"/>
</dbReference>